<gene>
    <name evidence="2" type="ORF">BCF44_11528</name>
</gene>
<accession>A0A3E0H1W9</accession>
<protein>
    <submittedName>
        <fullName evidence="2">Uncharacterized protein</fullName>
    </submittedName>
</protein>
<keyword evidence="3" id="KW-1185">Reference proteome</keyword>
<sequence>MTSIGEDPQQGQQSGRHAAAEGAERHPLIDMDRDPTPGKADHARPGEEDD</sequence>
<feature type="compositionally biased region" description="Basic and acidic residues" evidence="1">
    <location>
        <begin position="18"/>
        <end position="50"/>
    </location>
</feature>
<proteinExistence type="predicted"/>
<feature type="compositionally biased region" description="Polar residues" evidence="1">
    <location>
        <begin position="1"/>
        <end position="15"/>
    </location>
</feature>
<evidence type="ECO:0000313" key="3">
    <source>
        <dbReference type="Proteomes" id="UP000256269"/>
    </source>
</evidence>
<comment type="caution">
    <text evidence="2">The sequence shown here is derived from an EMBL/GenBank/DDBJ whole genome shotgun (WGS) entry which is preliminary data.</text>
</comment>
<dbReference type="Proteomes" id="UP000256269">
    <property type="component" value="Unassembled WGS sequence"/>
</dbReference>
<organism evidence="2 3">
    <name type="scientific">Kutzneria buriramensis</name>
    <dbReference type="NCBI Taxonomy" id="1045776"/>
    <lineage>
        <taxon>Bacteria</taxon>
        <taxon>Bacillati</taxon>
        <taxon>Actinomycetota</taxon>
        <taxon>Actinomycetes</taxon>
        <taxon>Pseudonocardiales</taxon>
        <taxon>Pseudonocardiaceae</taxon>
        <taxon>Kutzneria</taxon>
    </lineage>
</organism>
<feature type="region of interest" description="Disordered" evidence="1">
    <location>
        <begin position="1"/>
        <end position="50"/>
    </location>
</feature>
<name>A0A3E0H1W9_9PSEU</name>
<evidence type="ECO:0000313" key="2">
    <source>
        <dbReference type="EMBL" id="REH37024.1"/>
    </source>
</evidence>
<dbReference type="RefSeq" id="WP_170217952.1">
    <property type="nucleotide sequence ID" value="NZ_CP144375.1"/>
</dbReference>
<dbReference type="AlphaFoldDB" id="A0A3E0H1W9"/>
<reference evidence="2 3" key="1">
    <citation type="submission" date="2018-08" db="EMBL/GenBank/DDBJ databases">
        <title>Genomic Encyclopedia of Archaeal and Bacterial Type Strains, Phase II (KMG-II): from individual species to whole genera.</title>
        <authorList>
            <person name="Goeker M."/>
        </authorList>
    </citation>
    <scope>NUCLEOTIDE SEQUENCE [LARGE SCALE GENOMIC DNA]</scope>
    <source>
        <strain evidence="2 3">DSM 45791</strain>
    </source>
</reference>
<evidence type="ECO:0000256" key="1">
    <source>
        <dbReference type="SAM" id="MobiDB-lite"/>
    </source>
</evidence>
<dbReference type="EMBL" id="QUNO01000015">
    <property type="protein sequence ID" value="REH37024.1"/>
    <property type="molecule type" value="Genomic_DNA"/>
</dbReference>